<evidence type="ECO:0000256" key="3">
    <source>
        <dbReference type="ARBA" id="ARBA00022679"/>
    </source>
</evidence>
<dbReference type="Gene3D" id="3.40.50.150">
    <property type="entry name" value="Vaccinia Virus protein VP39"/>
    <property type="match status" value="1"/>
</dbReference>
<keyword evidence="2 6" id="KW-0489">Methyltransferase</keyword>
<accession>A0ABN3HNC5</accession>
<feature type="domain" description="Ribosomal RNA adenine methylase transferase N-terminal" evidence="5">
    <location>
        <begin position="27"/>
        <end position="158"/>
    </location>
</feature>
<comment type="caution">
    <text evidence="6">The sequence shown here is derived from an EMBL/GenBank/DDBJ whole genome shotgun (WGS) entry which is preliminary data.</text>
</comment>
<keyword evidence="4" id="KW-0949">S-adenosyl-L-methionine</keyword>
<evidence type="ECO:0000313" key="7">
    <source>
        <dbReference type="Proteomes" id="UP001501444"/>
    </source>
</evidence>
<evidence type="ECO:0000313" key="6">
    <source>
        <dbReference type="EMBL" id="GAA2383659.1"/>
    </source>
</evidence>
<evidence type="ECO:0000259" key="5">
    <source>
        <dbReference type="SMART" id="SM00650"/>
    </source>
</evidence>
<dbReference type="InterPro" id="IPR020598">
    <property type="entry name" value="rRNA_Ade_methylase_Trfase_N"/>
</dbReference>
<dbReference type="EMBL" id="BAAARV010000094">
    <property type="protein sequence ID" value="GAA2383659.1"/>
    <property type="molecule type" value="Genomic_DNA"/>
</dbReference>
<dbReference type="PANTHER" id="PTHR44942">
    <property type="entry name" value="METHYLTRANSF_11 DOMAIN-CONTAINING PROTEIN"/>
    <property type="match status" value="1"/>
</dbReference>
<dbReference type="GO" id="GO:0008168">
    <property type="term" value="F:methyltransferase activity"/>
    <property type="evidence" value="ECO:0007669"/>
    <property type="project" value="UniProtKB-KW"/>
</dbReference>
<proteinExistence type="inferred from homology"/>
<evidence type="ECO:0000256" key="4">
    <source>
        <dbReference type="ARBA" id="ARBA00022691"/>
    </source>
</evidence>
<sequence>MAGMAMRFGEVADIYEDARPGYDAPALARAIAGYHGAPPGRVLEVGAGTGKGTEVLARLGGELTCVEPDERMASVLRSRFPAVEVVVAPFEEARVEPADVLGCALAWHWLDPRRRCRLAAEALRPGGTLAVFGHRYAYADPAHAAAIDAAFLAVEGRASAVRPETEAFDDIRASGCFADVRLERSSRHLPMEPGQYLRLLRTFGPFRAKSPADQEQTVEALAAALDRIGGEIVLDLRGTLTLARKA</sequence>
<keyword evidence="7" id="KW-1185">Reference proteome</keyword>
<dbReference type="SUPFAM" id="SSF53335">
    <property type="entry name" value="S-adenosyl-L-methionine-dependent methyltransferases"/>
    <property type="match status" value="1"/>
</dbReference>
<protein>
    <submittedName>
        <fullName evidence="6">Class I SAM-dependent methyltransferase</fullName>
    </submittedName>
</protein>
<reference evidence="6 7" key="1">
    <citation type="journal article" date="2019" name="Int. J. Syst. Evol. Microbiol.">
        <title>The Global Catalogue of Microorganisms (GCM) 10K type strain sequencing project: providing services to taxonomists for standard genome sequencing and annotation.</title>
        <authorList>
            <consortium name="The Broad Institute Genomics Platform"/>
            <consortium name="The Broad Institute Genome Sequencing Center for Infectious Disease"/>
            <person name="Wu L."/>
            <person name="Ma J."/>
        </authorList>
    </citation>
    <scope>NUCLEOTIDE SEQUENCE [LARGE SCALE GENOMIC DNA]</scope>
    <source>
        <strain evidence="6 7">JCM 3272</strain>
    </source>
</reference>
<dbReference type="InterPro" id="IPR051052">
    <property type="entry name" value="Diverse_substrate_MTase"/>
</dbReference>
<dbReference type="Proteomes" id="UP001501444">
    <property type="component" value="Unassembled WGS sequence"/>
</dbReference>
<evidence type="ECO:0000256" key="1">
    <source>
        <dbReference type="ARBA" id="ARBA00008361"/>
    </source>
</evidence>
<dbReference type="InterPro" id="IPR013216">
    <property type="entry name" value="Methyltransf_11"/>
</dbReference>
<dbReference type="PANTHER" id="PTHR44942:SF4">
    <property type="entry name" value="METHYLTRANSFERASE TYPE 11 DOMAIN-CONTAINING PROTEIN"/>
    <property type="match status" value="1"/>
</dbReference>
<evidence type="ECO:0000256" key="2">
    <source>
        <dbReference type="ARBA" id="ARBA00022603"/>
    </source>
</evidence>
<dbReference type="CDD" id="cd02440">
    <property type="entry name" value="AdoMet_MTases"/>
    <property type="match status" value="1"/>
</dbReference>
<dbReference type="SMART" id="SM00650">
    <property type="entry name" value="rADc"/>
    <property type="match status" value="1"/>
</dbReference>
<dbReference type="InterPro" id="IPR029063">
    <property type="entry name" value="SAM-dependent_MTases_sf"/>
</dbReference>
<dbReference type="GO" id="GO:0032259">
    <property type="term" value="P:methylation"/>
    <property type="evidence" value="ECO:0007669"/>
    <property type="project" value="UniProtKB-KW"/>
</dbReference>
<comment type="similarity">
    <text evidence="1">Belongs to the methyltransferase superfamily.</text>
</comment>
<gene>
    <name evidence="6" type="ORF">GCM10010170_092650</name>
</gene>
<organism evidence="6 7">
    <name type="scientific">Dactylosporangium salmoneum</name>
    <dbReference type="NCBI Taxonomy" id="53361"/>
    <lineage>
        <taxon>Bacteria</taxon>
        <taxon>Bacillati</taxon>
        <taxon>Actinomycetota</taxon>
        <taxon>Actinomycetes</taxon>
        <taxon>Micromonosporales</taxon>
        <taxon>Micromonosporaceae</taxon>
        <taxon>Dactylosporangium</taxon>
    </lineage>
</organism>
<keyword evidence="3" id="KW-0808">Transferase</keyword>
<name>A0ABN3HNC5_9ACTN</name>
<dbReference type="Pfam" id="PF08241">
    <property type="entry name" value="Methyltransf_11"/>
    <property type="match status" value="1"/>
</dbReference>